<proteinExistence type="predicted"/>
<dbReference type="Proteomes" id="UP001596030">
    <property type="component" value="Unassembled WGS sequence"/>
</dbReference>
<feature type="transmembrane region" description="Helical" evidence="1">
    <location>
        <begin position="276"/>
        <end position="294"/>
    </location>
</feature>
<name>A0ABV9D2I8_9GAMM</name>
<gene>
    <name evidence="2" type="ORF">ACFO0U_11175</name>
</gene>
<organism evidence="2 3">
    <name type="scientific">Chromohalobacter sarecensis</name>
    <dbReference type="NCBI Taxonomy" id="245294"/>
    <lineage>
        <taxon>Bacteria</taxon>
        <taxon>Pseudomonadati</taxon>
        <taxon>Pseudomonadota</taxon>
        <taxon>Gammaproteobacteria</taxon>
        <taxon>Oceanospirillales</taxon>
        <taxon>Halomonadaceae</taxon>
        <taxon>Chromohalobacter</taxon>
    </lineage>
</organism>
<dbReference type="EMBL" id="JBHSEU010000019">
    <property type="protein sequence ID" value="MFC4539340.1"/>
    <property type="molecule type" value="Genomic_DNA"/>
</dbReference>
<sequence>MAASDVNFSEPGNNPATLPWGPLIAAYLGLTEEYPDEVASPARMLGHLLGPLQSAVATAQSPTPFLLTLGMISGRSIQITRASMTIKEALPQMREPLRLIHPDWGESELNQFQRKVQVETRSLIPANGQATVTIDMRRIDFGPLDDLLDDSALSTHLSGRAQLEFSAGIVGVALAYVSLNDQLSKMNGMLDAGLRAQGRLVGMGLALAGGAAELVGKTLEHGRKVFLSADRFLGLQRFSLIAGRVLGLAGGIILGAMDLWEGGEKLADGEWTLGSLYVMSGISTMGVSFIIFSIGTGMTGIFSTIALWWVAGVLGIIAVAVAIAIFWFTEDDLQEWLAECAFGERGSLDLGNIALENEMQRLKEVTHEEN</sequence>
<feature type="transmembrane region" description="Helical" evidence="1">
    <location>
        <begin position="306"/>
        <end position="328"/>
    </location>
</feature>
<keyword evidence="1" id="KW-0812">Transmembrane</keyword>
<evidence type="ECO:0000256" key="1">
    <source>
        <dbReference type="SAM" id="Phobius"/>
    </source>
</evidence>
<keyword evidence="1" id="KW-0472">Membrane</keyword>
<keyword evidence="1" id="KW-1133">Transmembrane helix</keyword>
<evidence type="ECO:0000313" key="3">
    <source>
        <dbReference type="Proteomes" id="UP001596030"/>
    </source>
</evidence>
<comment type="caution">
    <text evidence="2">The sequence shown here is derived from an EMBL/GenBank/DDBJ whole genome shotgun (WGS) entry which is preliminary data.</text>
</comment>
<evidence type="ECO:0000313" key="2">
    <source>
        <dbReference type="EMBL" id="MFC4539340.1"/>
    </source>
</evidence>
<dbReference type="RefSeq" id="WP_246970039.1">
    <property type="nucleotide sequence ID" value="NZ_JAKGAN010000003.1"/>
</dbReference>
<protein>
    <submittedName>
        <fullName evidence="2">Uncharacterized protein</fullName>
    </submittedName>
</protein>
<accession>A0ABV9D2I8</accession>
<feature type="transmembrane region" description="Helical" evidence="1">
    <location>
        <begin position="237"/>
        <end position="256"/>
    </location>
</feature>
<reference evidence="3" key="1">
    <citation type="journal article" date="2019" name="Int. J. Syst. Evol. Microbiol.">
        <title>The Global Catalogue of Microorganisms (GCM) 10K type strain sequencing project: providing services to taxonomists for standard genome sequencing and annotation.</title>
        <authorList>
            <consortium name="The Broad Institute Genomics Platform"/>
            <consortium name="The Broad Institute Genome Sequencing Center for Infectious Disease"/>
            <person name="Wu L."/>
            <person name="Ma J."/>
        </authorList>
    </citation>
    <scope>NUCLEOTIDE SEQUENCE [LARGE SCALE GENOMIC DNA]</scope>
    <source>
        <strain evidence="3">CGMCC 1.12121</strain>
    </source>
</reference>
<keyword evidence="3" id="KW-1185">Reference proteome</keyword>